<accession>A0ABV5GJ79</accession>
<evidence type="ECO:0008006" key="3">
    <source>
        <dbReference type="Google" id="ProtNLM"/>
    </source>
</evidence>
<keyword evidence="2" id="KW-1185">Reference proteome</keyword>
<proteinExistence type="predicted"/>
<gene>
    <name evidence="1" type="ORF">ACFFVF_02825</name>
</gene>
<evidence type="ECO:0000313" key="1">
    <source>
        <dbReference type="EMBL" id="MFB9095437.1"/>
    </source>
</evidence>
<dbReference type="Proteomes" id="UP001589607">
    <property type="component" value="Unassembled WGS sequence"/>
</dbReference>
<evidence type="ECO:0000313" key="2">
    <source>
        <dbReference type="Proteomes" id="UP001589607"/>
    </source>
</evidence>
<dbReference type="PROSITE" id="PS51257">
    <property type="entry name" value="PROKAR_LIPOPROTEIN"/>
    <property type="match status" value="1"/>
</dbReference>
<protein>
    <recommendedName>
        <fullName evidence="3">Lipoprotein</fullName>
    </recommendedName>
</protein>
<sequence length="146" mass="17488">MTKRSVYILISIVFVSCNVHLKEQYLNFQEERVIISKTSGKDFSFKSENENLICLAFLNEFKDSIVVLKNKKKILDFYRNDTISYMKMDHSEIFKTLELNNKGSVNEIQIFLLKEKVKIKFNLIESESLYLISRYNRSWYITMWEN</sequence>
<dbReference type="EMBL" id="JBHMEY010000006">
    <property type="protein sequence ID" value="MFB9095437.1"/>
    <property type="molecule type" value="Genomic_DNA"/>
</dbReference>
<organism evidence="1 2">
    <name type="scientific">Flavobacterium jumunjinense</name>
    <dbReference type="NCBI Taxonomy" id="998845"/>
    <lineage>
        <taxon>Bacteria</taxon>
        <taxon>Pseudomonadati</taxon>
        <taxon>Bacteroidota</taxon>
        <taxon>Flavobacteriia</taxon>
        <taxon>Flavobacteriales</taxon>
        <taxon>Flavobacteriaceae</taxon>
        <taxon>Flavobacterium</taxon>
    </lineage>
</organism>
<dbReference type="RefSeq" id="WP_236457001.1">
    <property type="nucleotide sequence ID" value="NZ_CBCSGE010000010.1"/>
</dbReference>
<reference evidence="1 2" key="1">
    <citation type="submission" date="2024-09" db="EMBL/GenBank/DDBJ databases">
        <authorList>
            <person name="Sun Q."/>
            <person name="Mori K."/>
        </authorList>
    </citation>
    <scope>NUCLEOTIDE SEQUENCE [LARGE SCALE GENOMIC DNA]</scope>
    <source>
        <strain evidence="1 2">CECT 7955</strain>
    </source>
</reference>
<comment type="caution">
    <text evidence="1">The sequence shown here is derived from an EMBL/GenBank/DDBJ whole genome shotgun (WGS) entry which is preliminary data.</text>
</comment>
<name>A0ABV5GJ79_9FLAO</name>